<dbReference type="PANTHER" id="PTHR45825:SF11">
    <property type="entry name" value="ALPHA AMYLASE DOMAIN-CONTAINING PROTEIN"/>
    <property type="match status" value="1"/>
</dbReference>
<sequence>MNIIFCSSEVTPFSKTGGLADVSAAIPRSLEDLGHSICLITPLYKSVDTQKYDIELIHKKIAVQVGDSIEFMDLYKGILPDSSIPVYFIKNQFLYRKGLYVNEKGIEYEDSAMRFLFFSKAIFSVLKHLQIKTDIIHSNDWHTGLVPFFLKSEYRSENLFKEIKTIFTIHNIGYQGIFTVEDVQEASIPEIYFTNECLGYHSKINFMKSG</sequence>
<evidence type="ECO:0000256" key="2">
    <source>
        <dbReference type="ARBA" id="ARBA00022679"/>
    </source>
</evidence>
<accession>X1TI72</accession>
<dbReference type="SUPFAM" id="SSF53756">
    <property type="entry name" value="UDP-Glycosyltransferase/glycogen phosphorylase"/>
    <property type="match status" value="1"/>
</dbReference>
<proteinExistence type="predicted"/>
<dbReference type="EMBL" id="BARW01032994">
    <property type="protein sequence ID" value="GAJ05003.1"/>
    <property type="molecule type" value="Genomic_DNA"/>
</dbReference>
<dbReference type="InterPro" id="IPR013534">
    <property type="entry name" value="Starch_synth_cat_dom"/>
</dbReference>
<protein>
    <recommendedName>
        <fullName evidence="3">Starch synthase catalytic domain-containing protein</fullName>
    </recommendedName>
</protein>
<feature type="domain" description="Starch synthase catalytic" evidence="3">
    <location>
        <begin position="2"/>
        <end position="210"/>
    </location>
</feature>
<keyword evidence="2" id="KW-0808">Transferase</keyword>
<dbReference type="Pfam" id="PF08323">
    <property type="entry name" value="Glyco_transf_5"/>
    <property type="match status" value="1"/>
</dbReference>
<reference evidence="4" key="1">
    <citation type="journal article" date="2014" name="Front. Microbiol.">
        <title>High frequency of phylogenetically diverse reductive dehalogenase-homologous genes in deep subseafloor sedimentary metagenomes.</title>
        <authorList>
            <person name="Kawai M."/>
            <person name="Futagami T."/>
            <person name="Toyoda A."/>
            <person name="Takaki Y."/>
            <person name="Nishi S."/>
            <person name="Hori S."/>
            <person name="Arai W."/>
            <person name="Tsubouchi T."/>
            <person name="Morono Y."/>
            <person name="Uchiyama I."/>
            <person name="Ito T."/>
            <person name="Fujiyama A."/>
            <person name="Inagaki F."/>
            <person name="Takami H."/>
        </authorList>
    </citation>
    <scope>NUCLEOTIDE SEQUENCE</scope>
    <source>
        <strain evidence="4">Expedition CK06-06</strain>
    </source>
</reference>
<name>X1TI72_9ZZZZ</name>
<evidence type="ECO:0000313" key="4">
    <source>
        <dbReference type="EMBL" id="GAJ05003.1"/>
    </source>
</evidence>
<organism evidence="4">
    <name type="scientific">marine sediment metagenome</name>
    <dbReference type="NCBI Taxonomy" id="412755"/>
    <lineage>
        <taxon>unclassified sequences</taxon>
        <taxon>metagenomes</taxon>
        <taxon>ecological metagenomes</taxon>
    </lineage>
</organism>
<dbReference type="GO" id="GO:0016757">
    <property type="term" value="F:glycosyltransferase activity"/>
    <property type="evidence" value="ECO:0007669"/>
    <property type="project" value="UniProtKB-KW"/>
</dbReference>
<evidence type="ECO:0000259" key="3">
    <source>
        <dbReference type="Pfam" id="PF08323"/>
    </source>
</evidence>
<comment type="caution">
    <text evidence="4">The sequence shown here is derived from an EMBL/GenBank/DDBJ whole genome shotgun (WGS) entry which is preliminary data.</text>
</comment>
<keyword evidence="1" id="KW-0328">Glycosyltransferase</keyword>
<evidence type="ECO:0000256" key="1">
    <source>
        <dbReference type="ARBA" id="ARBA00022676"/>
    </source>
</evidence>
<dbReference type="PANTHER" id="PTHR45825">
    <property type="entry name" value="GRANULE-BOUND STARCH SYNTHASE 1, CHLOROPLASTIC/AMYLOPLASTIC"/>
    <property type="match status" value="1"/>
</dbReference>
<gene>
    <name evidence="4" type="ORF">S12H4_52077</name>
</gene>
<dbReference type="Gene3D" id="3.40.50.2000">
    <property type="entry name" value="Glycogen Phosphorylase B"/>
    <property type="match status" value="1"/>
</dbReference>
<feature type="non-terminal residue" evidence="4">
    <location>
        <position position="210"/>
    </location>
</feature>
<dbReference type="AlphaFoldDB" id="X1TI72"/>